<evidence type="ECO:0000259" key="8">
    <source>
        <dbReference type="Pfam" id="PF08244"/>
    </source>
</evidence>
<dbReference type="KEGG" id="bhp:BHAMNSH16_05680"/>
<evidence type="ECO:0000256" key="4">
    <source>
        <dbReference type="ARBA" id="ARBA00023295"/>
    </source>
</evidence>
<dbReference type="InterPro" id="IPR013189">
    <property type="entry name" value="Glyco_hydro_32_C"/>
</dbReference>
<dbReference type="SMART" id="SM00640">
    <property type="entry name" value="Glyco_32"/>
    <property type="match status" value="1"/>
</dbReference>
<evidence type="ECO:0000256" key="2">
    <source>
        <dbReference type="ARBA" id="ARBA00012758"/>
    </source>
</evidence>
<dbReference type="InterPro" id="IPR001362">
    <property type="entry name" value="Glyco_hydro_32"/>
</dbReference>
<name>A0AAC9TSR9_9SPIR</name>
<dbReference type="SUPFAM" id="SSF75005">
    <property type="entry name" value="Arabinanase/levansucrase/invertase"/>
    <property type="match status" value="1"/>
</dbReference>
<feature type="domain" description="Glycosyl hydrolase family 32 N-terminal" evidence="7">
    <location>
        <begin position="45"/>
        <end position="347"/>
    </location>
</feature>
<keyword evidence="6" id="KW-0472">Membrane</keyword>
<keyword evidence="3 5" id="KW-0378">Hydrolase</keyword>
<gene>
    <name evidence="9" type="ORF">BHAMNSH16_05680</name>
</gene>
<dbReference type="PROSITE" id="PS00609">
    <property type="entry name" value="GLYCOSYL_HYDROL_F32"/>
    <property type="match status" value="1"/>
</dbReference>
<dbReference type="Gene3D" id="2.60.120.560">
    <property type="entry name" value="Exo-inulinase, domain 1"/>
    <property type="match status" value="1"/>
</dbReference>
<keyword evidence="4 5" id="KW-0326">Glycosidase</keyword>
<evidence type="ECO:0000256" key="6">
    <source>
        <dbReference type="SAM" id="Phobius"/>
    </source>
</evidence>
<dbReference type="Proteomes" id="UP000264880">
    <property type="component" value="Chromosome"/>
</dbReference>
<keyword evidence="6" id="KW-0812">Transmembrane</keyword>
<dbReference type="PANTHER" id="PTHR43101:SF1">
    <property type="entry name" value="BETA-FRUCTOSIDASE"/>
    <property type="match status" value="1"/>
</dbReference>
<feature type="domain" description="Glycosyl hydrolase family 32 C-terminal" evidence="8">
    <location>
        <begin position="364"/>
        <end position="472"/>
    </location>
</feature>
<evidence type="ECO:0000259" key="7">
    <source>
        <dbReference type="Pfam" id="PF00251"/>
    </source>
</evidence>
<dbReference type="Gene3D" id="2.115.10.20">
    <property type="entry name" value="Glycosyl hydrolase domain, family 43"/>
    <property type="match status" value="1"/>
</dbReference>
<reference evidence="9 10" key="1">
    <citation type="submission" date="2017-02" db="EMBL/GenBank/DDBJ databases">
        <title>Complete genome sequence of Brachyspira hampsonii genomovar I strain NSH-16 (ATCC BAA-2463).</title>
        <authorList>
            <person name="Mirajkar N.S."/>
            <person name="Gebhart C.J."/>
        </authorList>
    </citation>
    <scope>NUCLEOTIDE SEQUENCE [LARGE SCALE GENOMIC DNA]</scope>
    <source>
        <strain evidence="9 10">NSH-16</strain>
    </source>
</reference>
<proteinExistence type="inferred from homology"/>
<evidence type="ECO:0000256" key="1">
    <source>
        <dbReference type="ARBA" id="ARBA00009902"/>
    </source>
</evidence>
<evidence type="ECO:0000256" key="3">
    <source>
        <dbReference type="ARBA" id="ARBA00022801"/>
    </source>
</evidence>
<dbReference type="RefSeq" id="WP_069731896.1">
    <property type="nucleotide sequence ID" value="NZ_CP019914.1"/>
</dbReference>
<dbReference type="InterPro" id="IPR013148">
    <property type="entry name" value="Glyco_hydro_32_N"/>
</dbReference>
<feature type="transmembrane region" description="Helical" evidence="6">
    <location>
        <begin position="7"/>
        <end position="26"/>
    </location>
</feature>
<protein>
    <recommendedName>
        <fullName evidence="2">beta-fructofuranosidase</fullName>
        <ecNumber evidence="2">3.2.1.26</ecNumber>
    </recommendedName>
</protein>
<dbReference type="EC" id="3.2.1.26" evidence="2"/>
<dbReference type="InterPro" id="IPR023296">
    <property type="entry name" value="Glyco_hydro_beta-prop_sf"/>
</dbReference>
<dbReference type="AlphaFoldDB" id="A0AAC9TSR9"/>
<dbReference type="InterPro" id="IPR018053">
    <property type="entry name" value="Glyco_hydro_32_AS"/>
</dbReference>
<dbReference type="Pfam" id="PF00251">
    <property type="entry name" value="Glyco_hydro_32N"/>
    <property type="match status" value="1"/>
</dbReference>
<evidence type="ECO:0000313" key="10">
    <source>
        <dbReference type="Proteomes" id="UP000264880"/>
    </source>
</evidence>
<sequence>MKSISKKIISVIFIVLAIIVTGILIYNNKMFNKKNFNADLRPKYHFTPKSNWLNDPNGLCYYKGTFHLYYQYNPFAPCWGAIHWGHATSKDMLNWKYEDIALKYDNEYDKDGCFSGSAIEKDGELHIFYTGVQYHKIKYNEYNIPIQEDPNGFTPSQIHAISEDGGYSFKKILPPSIIPIKDNQMRDPKVFKTKEGFYRIVLGDTEDYKKGSIVFYKSEDLNKWEFEGKWTSDKFGWGWECPDFFDLNNNDVLIFSPMGAGTKEYPNIAMYLTGRMDFSNFNFNIESKELLDEASEMYAPQTFNYYDEKKQRERRIMIGWIRMSKPFNNNNNFCGMMTIPRECFMENGIFKTYPIEEFNSKRKGRLKDLKNTKNLYDIEFKIKDNFNMTLFADSSKKGLYLNYDKNKTILTIDRKDVKFEGISGAEKIKIKIDLSSDIRIIADVSVIEIFINKGEKSCSFTVYPLGENIFIENDKDINIYNVY</sequence>
<dbReference type="Pfam" id="PF08244">
    <property type="entry name" value="Glyco_hydro_32C"/>
    <property type="match status" value="1"/>
</dbReference>
<accession>A0AAC9TSR9</accession>
<dbReference type="GO" id="GO:0005975">
    <property type="term" value="P:carbohydrate metabolic process"/>
    <property type="evidence" value="ECO:0007669"/>
    <property type="project" value="InterPro"/>
</dbReference>
<evidence type="ECO:0000256" key="5">
    <source>
        <dbReference type="RuleBase" id="RU362110"/>
    </source>
</evidence>
<comment type="similarity">
    <text evidence="1 5">Belongs to the glycosyl hydrolase 32 family.</text>
</comment>
<dbReference type="InterPro" id="IPR051214">
    <property type="entry name" value="GH32_Enzymes"/>
</dbReference>
<dbReference type="PANTHER" id="PTHR43101">
    <property type="entry name" value="BETA-FRUCTOSIDASE"/>
    <property type="match status" value="1"/>
</dbReference>
<dbReference type="CDD" id="cd08996">
    <property type="entry name" value="GH32_FFase"/>
    <property type="match status" value="1"/>
</dbReference>
<keyword evidence="6" id="KW-1133">Transmembrane helix</keyword>
<dbReference type="GO" id="GO:0004564">
    <property type="term" value="F:beta-fructofuranosidase activity"/>
    <property type="evidence" value="ECO:0007669"/>
    <property type="project" value="UniProtKB-EC"/>
</dbReference>
<dbReference type="InterPro" id="IPR013320">
    <property type="entry name" value="ConA-like_dom_sf"/>
</dbReference>
<evidence type="ECO:0000313" key="9">
    <source>
        <dbReference type="EMBL" id="ASJ21166.1"/>
    </source>
</evidence>
<organism evidence="9 10">
    <name type="scientific">Brachyspira hampsonii</name>
    <dbReference type="NCBI Taxonomy" id="1287055"/>
    <lineage>
        <taxon>Bacteria</taxon>
        <taxon>Pseudomonadati</taxon>
        <taxon>Spirochaetota</taxon>
        <taxon>Spirochaetia</taxon>
        <taxon>Brachyspirales</taxon>
        <taxon>Brachyspiraceae</taxon>
        <taxon>Brachyspira</taxon>
    </lineage>
</organism>
<dbReference type="SUPFAM" id="SSF49899">
    <property type="entry name" value="Concanavalin A-like lectins/glucanases"/>
    <property type="match status" value="1"/>
</dbReference>
<dbReference type="EMBL" id="CP019914">
    <property type="protein sequence ID" value="ASJ21166.1"/>
    <property type="molecule type" value="Genomic_DNA"/>
</dbReference>
<keyword evidence="10" id="KW-1185">Reference proteome</keyword>